<evidence type="ECO:0000256" key="2">
    <source>
        <dbReference type="ARBA" id="ARBA00022448"/>
    </source>
</evidence>
<dbReference type="PANTHER" id="PTHR47234">
    <property type="match status" value="1"/>
</dbReference>
<keyword evidence="6 8" id="KW-0472">Membrane</keyword>
<dbReference type="InterPro" id="IPR037066">
    <property type="entry name" value="Plug_dom_sf"/>
</dbReference>
<keyword evidence="3 8" id="KW-1134">Transmembrane beta strand</keyword>
<feature type="domain" description="TonB-dependent receptor-like beta-barrel" evidence="11">
    <location>
        <begin position="494"/>
        <end position="948"/>
    </location>
</feature>
<evidence type="ECO:0000256" key="6">
    <source>
        <dbReference type="ARBA" id="ARBA00023136"/>
    </source>
</evidence>
<comment type="similarity">
    <text evidence="8 9">Belongs to the TonB-dependent receptor family.</text>
</comment>
<evidence type="ECO:0000256" key="1">
    <source>
        <dbReference type="ARBA" id="ARBA00004571"/>
    </source>
</evidence>
<dbReference type="GO" id="GO:0009279">
    <property type="term" value="C:cell outer membrane"/>
    <property type="evidence" value="ECO:0007669"/>
    <property type="project" value="UniProtKB-SubCell"/>
</dbReference>
<dbReference type="InterPro" id="IPR012910">
    <property type="entry name" value="Plug_dom"/>
</dbReference>
<dbReference type="InterPro" id="IPR000531">
    <property type="entry name" value="Beta-barrel_TonB"/>
</dbReference>
<dbReference type="Gene3D" id="2.60.40.1120">
    <property type="entry name" value="Carboxypeptidase-like, regulatory domain"/>
    <property type="match status" value="1"/>
</dbReference>
<comment type="subcellular location">
    <subcellularLocation>
        <location evidence="1 8">Cell outer membrane</location>
        <topology evidence="1 8">Multi-pass membrane protein</topology>
    </subcellularLocation>
</comment>
<evidence type="ECO:0000256" key="3">
    <source>
        <dbReference type="ARBA" id="ARBA00022452"/>
    </source>
</evidence>
<protein>
    <submittedName>
        <fullName evidence="13">Iron complex outermembrane recepter protein</fullName>
    </submittedName>
</protein>
<evidence type="ECO:0000313" key="13">
    <source>
        <dbReference type="EMBL" id="SDE64216.1"/>
    </source>
</evidence>
<accession>A0A1G7ELC4</accession>
<dbReference type="Proteomes" id="UP000199109">
    <property type="component" value="Unassembled WGS sequence"/>
</dbReference>
<dbReference type="STRING" id="641691.SAMN05421636_106232"/>
<dbReference type="PANTHER" id="PTHR47234:SF3">
    <property type="entry name" value="SECRETIN_TONB SHORT N-TERMINAL DOMAIN-CONTAINING PROTEIN"/>
    <property type="match status" value="1"/>
</dbReference>
<keyword evidence="14" id="KW-1185">Reference proteome</keyword>
<dbReference type="PROSITE" id="PS52016">
    <property type="entry name" value="TONB_DEPENDENT_REC_3"/>
    <property type="match status" value="1"/>
</dbReference>
<evidence type="ECO:0000256" key="10">
    <source>
        <dbReference type="SAM" id="MobiDB-lite"/>
    </source>
</evidence>
<sequence length="1002" mass="110646">MKNCYTSTDIIRRNRRRKTNLKMKLSFAAVFFFMLQLSANSIFSQKKIDLDYKEVPLKTVLDEIKAQTDYSFFYNVKEIDDAATVTFKVKRETIDKVLYKLGVLANFDFKINESQIVLTSKSRGTTEASKQDMEINGTITDKSGTPLPGANVLVKGTTVGAQADFDGKFTLEVPEGKTILEVSYIGFRTLEVDITGKDTITIALEEAAAQLDDVVVVGSRGKPRTSFDSPVPVDNLKLAELEATGRGVLDQQLMFKVPSYNSTQQPISDAAAHFSPADLRGLFPSRTLVLVNGKRKNASALVYSYVTPGRGEVGVDMKSIPSGALERVEVLRDGAAAQYGSDAVAGVINLVMKKKSDPFINTSYSTTTEGDGQQYQIEAGFGMDITDKGYANFTFNYFDQSRSQRAGTVTSAADEEAYWGVTEDLTSFLQRNPSAGFQVGLPDMTITNIAYNMGYTLDEESSTEVYSFGALANRSGSAPQFARVPYWVPGFEQIYPGADFFLAEMAPQIGDYTFSLGLKTTYNNWNFDLSSTMGRNRIDYYIKNSFNQSFGAGSPSDFYNGAHQFGHVVNNLDVVRTFEDIGIDAFTLAFGAEHRTEHFVTEAGEFASYGDATPDDPTDRTGSESFGGFKPENASNDYRSNIGLYTDMTADISESFLVGGALRYENYSDFGSNLSWKVNSRLKTFNDKLAFRVSISSGFRAPSLHQVFYTALTTTLTENGVQQNGILNNADPALRALGIPKLDAETSFNVGGGMTYRISKNIGVTADVYQIDVDDRIVLSGQVTPTGDPNSPIDQTLQSVNVGAAGFFLNAIDTRTQGIDIVFNYDNIALGSGFLSGSIAANFNKTEVKDTNFPEFIVQNNLEDALFSREDISRVESWRPRQKIVAAVNYSINKFRTNLSFLNYGKVTYRHPSNTDDDATYGGKWLTDLSFSYDFTDKITFTLGANNLFNIYPDTFADAYSDNGGVPNDRNLDFVGRFKYPWQTTQFGIDGTRIFSKLNFKF</sequence>
<dbReference type="SUPFAM" id="SSF49464">
    <property type="entry name" value="Carboxypeptidase regulatory domain-like"/>
    <property type="match status" value="1"/>
</dbReference>
<dbReference type="InterPro" id="IPR036942">
    <property type="entry name" value="Beta-barrel_TonB_sf"/>
</dbReference>
<dbReference type="Pfam" id="PF00593">
    <property type="entry name" value="TonB_dep_Rec_b-barrel"/>
    <property type="match status" value="1"/>
</dbReference>
<evidence type="ECO:0000256" key="4">
    <source>
        <dbReference type="ARBA" id="ARBA00022692"/>
    </source>
</evidence>
<dbReference type="Gene3D" id="2.40.170.20">
    <property type="entry name" value="TonB-dependent receptor, beta-barrel domain"/>
    <property type="match status" value="1"/>
</dbReference>
<evidence type="ECO:0000256" key="5">
    <source>
        <dbReference type="ARBA" id="ARBA00023077"/>
    </source>
</evidence>
<name>A0A1G7ELC4_9FLAO</name>
<organism evidence="13 14">
    <name type="scientific">Pricia antarctica</name>
    <dbReference type="NCBI Taxonomy" id="641691"/>
    <lineage>
        <taxon>Bacteria</taxon>
        <taxon>Pseudomonadati</taxon>
        <taxon>Bacteroidota</taxon>
        <taxon>Flavobacteriia</taxon>
        <taxon>Flavobacteriales</taxon>
        <taxon>Flavobacteriaceae</taxon>
        <taxon>Pricia</taxon>
    </lineage>
</organism>
<proteinExistence type="inferred from homology"/>
<dbReference type="AlphaFoldDB" id="A0A1G7ELC4"/>
<evidence type="ECO:0000313" key="14">
    <source>
        <dbReference type="Proteomes" id="UP000199109"/>
    </source>
</evidence>
<keyword evidence="4 8" id="KW-0812">Transmembrane</keyword>
<evidence type="ECO:0000256" key="7">
    <source>
        <dbReference type="ARBA" id="ARBA00023237"/>
    </source>
</evidence>
<keyword evidence="7 8" id="KW-0998">Cell outer membrane</keyword>
<evidence type="ECO:0000256" key="9">
    <source>
        <dbReference type="RuleBase" id="RU003357"/>
    </source>
</evidence>
<keyword evidence="2 8" id="KW-0813">Transport</keyword>
<feature type="region of interest" description="Disordered" evidence="10">
    <location>
        <begin position="610"/>
        <end position="630"/>
    </location>
</feature>
<gene>
    <name evidence="13" type="ORF">SAMN05421636_106232</name>
</gene>
<evidence type="ECO:0000259" key="12">
    <source>
        <dbReference type="Pfam" id="PF07715"/>
    </source>
</evidence>
<reference evidence="13 14" key="1">
    <citation type="submission" date="2016-10" db="EMBL/GenBank/DDBJ databases">
        <authorList>
            <person name="de Groot N.N."/>
        </authorList>
    </citation>
    <scope>NUCLEOTIDE SEQUENCE [LARGE SCALE GENOMIC DNA]</scope>
    <source>
        <strain evidence="13 14">DSM 23421</strain>
    </source>
</reference>
<evidence type="ECO:0000256" key="8">
    <source>
        <dbReference type="PROSITE-ProRule" id="PRU01360"/>
    </source>
</evidence>
<dbReference type="InterPro" id="IPR039426">
    <property type="entry name" value="TonB-dep_rcpt-like"/>
</dbReference>
<dbReference type="Gene3D" id="2.170.130.10">
    <property type="entry name" value="TonB-dependent receptor, plug domain"/>
    <property type="match status" value="1"/>
</dbReference>
<dbReference type="InterPro" id="IPR008969">
    <property type="entry name" value="CarboxyPept-like_regulatory"/>
</dbReference>
<evidence type="ECO:0000259" key="11">
    <source>
        <dbReference type="Pfam" id="PF00593"/>
    </source>
</evidence>
<dbReference type="SUPFAM" id="SSF56935">
    <property type="entry name" value="Porins"/>
    <property type="match status" value="1"/>
</dbReference>
<keyword evidence="5 9" id="KW-0798">TonB box</keyword>
<dbReference type="EMBL" id="FNAO01000006">
    <property type="protein sequence ID" value="SDE64216.1"/>
    <property type="molecule type" value="Genomic_DNA"/>
</dbReference>
<dbReference type="Pfam" id="PF07715">
    <property type="entry name" value="Plug"/>
    <property type="match status" value="1"/>
</dbReference>
<feature type="domain" description="TonB-dependent receptor plug" evidence="12">
    <location>
        <begin position="228"/>
        <end position="347"/>
    </location>
</feature>
<dbReference type="Pfam" id="PF13715">
    <property type="entry name" value="CarbopepD_reg_2"/>
    <property type="match status" value="1"/>
</dbReference>